<dbReference type="SUPFAM" id="SSF56784">
    <property type="entry name" value="HAD-like"/>
    <property type="match status" value="1"/>
</dbReference>
<proteinExistence type="predicted"/>
<dbReference type="Gene3D" id="3.40.50.1000">
    <property type="entry name" value="HAD superfamily/HAD-like"/>
    <property type="match status" value="1"/>
</dbReference>
<sequence>MVRLHLVLDIAGVIATNLSPVYWQELAEYAGCSAQELKKKFNQEIRQSFWSGETAVADYELWLAREYPALEKYDLPHLIHKHLKLLPAAELLPQWSDIADIHLLSNHRTEWVTELIRPLKPYVTSMHISDKTGFCKPDLQAFDQLHRQLGGSRQIIYVDDQEKNLVPAKELGWTAVLADSEGQWTERVSYLLKTFNIRNRW</sequence>
<dbReference type="Proteomes" id="UP001580430">
    <property type="component" value="Unassembled WGS sequence"/>
</dbReference>
<organism evidence="1 2">
    <name type="scientific">Paenibacillus medicaginis</name>
    <dbReference type="NCBI Taxonomy" id="1470560"/>
    <lineage>
        <taxon>Bacteria</taxon>
        <taxon>Bacillati</taxon>
        <taxon>Bacillota</taxon>
        <taxon>Bacilli</taxon>
        <taxon>Bacillales</taxon>
        <taxon>Paenibacillaceae</taxon>
        <taxon>Paenibacillus</taxon>
    </lineage>
</organism>
<name>A0ABV5C1K3_9BACL</name>
<dbReference type="RefSeq" id="WP_375519372.1">
    <property type="nucleotide sequence ID" value="NZ_JBHIRY010000005.1"/>
</dbReference>
<dbReference type="PANTHER" id="PTHR43611">
    <property type="entry name" value="ALPHA-D-GLUCOSE 1-PHOSPHATE PHOSPHATASE"/>
    <property type="match status" value="1"/>
</dbReference>
<evidence type="ECO:0000313" key="1">
    <source>
        <dbReference type="EMBL" id="MFB5760197.1"/>
    </source>
</evidence>
<accession>A0ABV5C1K3</accession>
<comment type="caution">
    <text evidence="1">The sequence shown here is derived from an EMBL/GenBank/DDBJ whole genome shotgun (WGS) entry which is preliminary data.</text>
</comment>
<dbReference type="EMBL" id="JBHIRY010000005">
    <property type="protein sequence ID" value="MFB5760197.1"/>
    <property type="molecule type" value="Genomic_DNA"/>
</dbReference>
<dbReference type="GO" id="GO:0016787">
    <property type="term" value="F:hydrolase activity"/>
    <property type="evidence" value="ECO:0007669"/>
    <property type="project" value="UniProtKB-KW"/>
</dbReference>
<dbReference type="PANTHER" id="PTHR43611:SF3">
    <property type="entry name" value="FLAVIN MONONUCLEOTIDE HYDROLASE 1, CHLOROPLATIC"/>
    <property type="match status" value="1"/>
</dbReference>
<evidence type="ECO:0000313" key="2">
    <source>
        <dbReference type="Proteomes" id="UP001580430"/>
    </source>
</evidence>
<dbReference type="InterPro" id="IPR036412">
    <property type="entry name" value="HAD-like_sf"/>
</dbReference>
<dbReference type="EC" id="3.1.3.-" evidence="1"/>
<dbReference type="InterPro" id="IPR023214">
    <property type="entry name" value="HAD_sf"/>
</dbReference>
<keyword evidence="2" id="KW-1185">Reference proteome</keyword>
<protein>
    <submittedName>
        <fullName evidence="1">HAD family hydrolase</fullName>
        <ecNumber evidence="1">3.1.3.-</ecNumber>
    </submittedName>
</protein>
<gene>
    <name evidence="1" type="ORF">ACE5LO_07295</name>
</gene>
<keyword evidence="1" id="KW-0378">Hydrolase</keyword>
<reference evidence="1 2" key="1">
    <citation type="submission" date="2024-09" db="EMBL/GenBank/DDBJ databases">
        <title>Paenibacillus zeirhizospherea sp. nov., isolated from surface of the maize (Zea mays) roots in a horticulture field, Hungary.</title>
        <authorList>
            <person name="Marton D."/>
            <person name="Farkas M."/>
            <person name="Bedics A."/>
            <person name="Toth E."/>
            <person name="Tancsics A."/>
            <person name="Boka K."/>
            <person name="Marati G."/>
            <person name="Kriszt B."/>
            <person name="Cserhati M."/>
        </authorList>
    </citation>
    <scope>NUCLEOTIDE SEQUENCE [LARGE SCALE GENOMIC DNA]</scope>
    <source>
        <strain evidence="1 2">JCM 18446</strain>
    </source>
</reference>